<dbReference type="Proteomes" id="UP000032309">
    <property type="component" value="Unassembled WGS sequence"/>
</dbReference>
<dbReference type="SUPFAM" id="SSF53448">
    <property type="entry name" value="Nucleotide-diphospho-sugar transferases"/>
    <property type="match status" value="1"/>
</dbReference>
<evidence type="ECO:0000256" key="1">
    <source>
        <dbReference type="ARBA" id="ARBA00022679"/>
    </source>
</evidence>
<dbReference type="Gene3D" id="3.90.550.10">
    <property type="entry name" value="Spore Coat Polysaccharide Biosynthesis Protein SpsA, Chain A"/>
    <property type="match status" value="1"/>
</dbReference>
<accession>A0ABQ0JWE5</accession>
<dbReference type="InterPro" id="IPR029044">
    <property type="entry name" value="Nucleotide-diphossugar_trans"/>
</dbReference>
<protein>
    <submittedName>
        <fullName evidence="5">Glycosyltransferase group 1</fullName>
    </submittedName>
</protein>
<dbReference type="InterPro" id="IPR001173">
    <property type="entry name" value="Glyco_trans_2-like"/>
</dbReference>
<dbReference type="Pfam" id="PF13439">
    <property type="entry name" value="Glyco_transf_4"/>
    <property type="match status" value="1"/>
</dbReference>
<evidence type="ECO:0000259" key="2">
    <source>
        <dbReference type="Pfam" id="PF00534"/>
    </source>
</evidence>
<name>A0ABQ0JWE5_9BACT</name>
<gene>
    <name evidence="5" type="ORF">BROSI_A1616</name>
</gene>
<dbReference type="RefSeq" id="WP_052563155.1">
    <property type="nucleotide sequence ID" value="NZ_BAFN01000001.1"/>
</dbReference>
<comment type="caution">
    <text evidence="5">The sequence shown here is derived from an EMBL/GenBank/DDBJ whole genome shotgun (WGS) entry which is preliminary data.</text>
</comment>
<proteinExistence type="predicted"/>
<reference evidence="6" key="1">
    <citation type="journal article" date="2015" name="Genome Announc.">
        <title>Draft Genome Sequence of an Anaerobic Ammonium-Oxidizing Bacterium, "Candidatus Brocadia sinica".</title>
        <authorList>
            <person name="Oshiki M."/>
            <person name="Shinyako-Hata K."/>
            <person name="Satoh H."/>
            <person name="Okabe S."/>
        </authorList>
    </citation>
    <scope>NUCLEOTIDE SEQUENCE [LARGE SCALE GENOMIC DNA]</scope>
    <source>
        <strain evidence="6">JPN1</strain>
    </source>
</reference>
<evidence type="ECO:0000259" key="4">
    <source>
        <dbReference type="Pfam" id="PF13439"/>
    </source>
</evidence>
<dbReference type="CDD" id="cd03801">
    <property type="entry name" value="GT4_PimA-like"/>
    <property type="match status" value="1"/>
</dbReference>
<keyword evidence="6" id="KW-1185">Reference proteome</keyword>
<dbReference type="Gene3D" id="3.40.50.2000">
    <property type="entry name" value="Glycogen Phosphorylase B"/>
    <property type="match status" value="2"/>
</dbReference>
<dbReference type="PANTHER" id="PTHR46401">
    <property type="entry name" value="GLYCOSYLTRANSFERASE WBBK-RELATED"/>
    <property type="match status" value="1"/>
</dbReference>
<keyword evidence="1" id="KW-0808">Transferase</keyword>
<dbReference type="SUPFAM" id="SSF53756">
    <property type="entry name" value="UDP-Glycosyltransferase/glycogen phosphorylase"/>
    <property type="match status" value="1"/>
</dbReference>
<sequence length="755" mass="85660">MKHLIVCSEYPPAPGGGIGTYGVHIARLLAEKGETVHVIGKFYEGSNRQTEEQCNGRLIIHRLPYMNCKSFMTHESNSLIKFKKVNHLFKWSLHSQSFSWQASLLTEKLIEQEGIDIIESQDYEAPLYFFQLRRAMGLGPKRRPPCFIHLHSPIEFITQHNDWDIYSPSLLEIKRLEDFSITTADALLCPSRYLANQAEEHYGLQAGSIRVIPLPIGDNPILERNKDTWEYGKICYMGRLERRKGIIEWIDAAAGVAHKYPDVHFEFIGANILATKNMSGEDFVMRRIPDELKTRFHFLGHQERSLLPQFLAKARIAVVPSRWENFPYSCVEAMCSGLPVLASREGGMVEMIEDGKTGWLAKKTENNGLAEALERALETPPKKIAEMGSNASASIRQMCDNKKILERHLDFRSQIVNQGPKQSLNLPVNLSWSTRPLYERQTHKVLQNNSEKGIAIVVTCFNTAQFLTECLQSIEQQTQKPAAVIIVDDRSTQNQALKTLAIAQQGGWHVILKKNGDVTPAKNTGIEAILNSGTKPLGFSFLNAHDRLKPNFIATCESILKRSPEVGLVSCWAQYIGVKDKILTNFCPSFPYQWLSNEAIPFGVVRTQSLREAGYFRSTISEEYDTWDLFNAVMAAGWAAATIPEILGELRQRKESTLHFANTGVCGRTQRKLFERFPDLINRDAKEIALLAQAYMANSVIANSTQNKLFQCILEHMLLYFFHKETLRKALLFFKKVKNKTTRIFLSGCQILFLI</sequence>
<evidence type="ECO:0000313" key="5">
    <source>
        <dbReference type="EMBL" id="GAN33099.1"/>
    </source>
</evidence>
<feature type="domain" description="Glycosyl transferase family 1" evidence="2">
    <location>
        <begin position="232"/>
        <end position="391"/>
    </location>
</feature>
<dbReference type="InterPro" id="IPR028098">
    <property type="entry name" value="Glyco_trans_4-like_N"/>
</dbReference>
<evidence type="ECO:0000259" key="3">
    <source>
        <dbReference type="Pfam" id="PF00535"/>
    </source>
</evidence>
<dbReference type="Pfam" id="PF00535">
    <property type="entry name" value="Glycos_transf_2"/>
    <property type="match status" value="1"/>
</dbReference>
<feature type="domain" description="Glycosyltransferase 2-like" evidence="3">
    <location>
        <begin position="456"/>
        <end position="576"/>
    </location>
</feature>
<evidence type="ECO:0000313" key="6">
    <source>
        <dbReference type="Proteomes" id="UP000032309"/>
    </source>
</evidence>
<dbReference type="CDD" id="cd00761">
    <property type="entry name" value="Glyco_tranf_GTA_type"/>
    <property type="match status" value="1"/>
</dbReference>
<feature type="domain" description="Glycosyltransferase subfamily 4-like N-terminal" evidence="4">
    <location>
        <begin position="16"/>
        <end position="216"/>
    </location>
</feature>
<dbReference type="InterPro" id="IPR001296">
    <property type="entry name" value="Glyco_trans_1"/>
</dbReference>
<dbReference type="PANTHER" id="PTHR46401:SF2">
    <property type="entry name" value="GLYCOSYLTRANSFERASE WBBK-RELATED"/>
    <property type="match status" value="1"/>
</dbReference>
<organism evidence="5 6">
    <name type="scientific">Candidatus Brocadia sinica JPN1</name>
    <dbReference type="NCBI Taxonomy" id="1197129"/>
    <lineage>
        <taxon>Bacteria</taxon>
        <taxon>Pseudomonadati</taxon>
        <taxon>Planctomycetota</taxon>
        <taxon>Candidatus Brocadiia</taxon>
        <taxon>Candidatus Brocadiales</taxon>
        <taxon>Candidatus Brocadiaceae</taxon>
        <taxon>Candidatus Brocadia</taxon>
    </lineage>
</organism>
<dbReference type="EMBL" id="BAFN01000001">
    <property type="protein sequence ID" value="GAN33099.1"/>
    <property type="molecule type" value="Genomic_DNA"/>
</dbReference>
<dbReference type="Pfam" id="PF00534">
    <property type="entry name" value="Glycos_transf_1"/>
    <property type="match status" value="1"/>
</dbReference>